<evidence type="ECO:0000256" key="2">
    <source>
        <dbReference type="ARBA" id="ARBA00004613"/>
    </source>
</evidence>
<evidence type="ECO:0000256" key="1">
    <source>
        <dbReference type="ARBA" id="ARBA00002822"/>
    </source>
</evidence>
<evidence type="ECO:0000259" key="4">
    <source>
        <dbReference type="Pfam" id="PF13229"/>
    </source>
</evidence>
<dbReference type="Pfam" id="PF13229">
    <property type="entry name" value="Beta_helix"/>
    <property type="match status" value="1"/>
</dbReference>
<gene>
    <name evidence="5" type="ORF">HNQ99_002078</name>
</gene>
<comment type="function">
    <text evidence="1">Converts beta-D-mannuronic acid (M) to alpha-L-guluronic acid (G), producing a polymer with gel-forming capacity, required for the formation of the cyst coat.</text>
</comment>
<dbReference type="PANTHER" id="PTHR38340">
    <property type="entry name" value="S-LAYER PROTEIN"/>
    <property type="match status" value="1"/>
</dbReference>
<dbReference type="Pfam" id="PF00353">
    <property type="entry name" value="HemolysinCabind"/>
    <property type="match status" value="3"/>
</dbReference>
<dbReference type="InterPro" id="IPR001343">
    <property type="entry name" value="Hemolysn_Ca-bd"/>
</dbReference>
<dbReference type="Proteomes" id="UP000575068">
    <property type="component" value="Unassembled WGS sequence"/>
</dbReference>
<dbReference type="InterPro" id="IPR012334">
    <property type="entry name" value="Pectin_lyas_fold"/>
</dbReference>
<sequence length="652" mass="66840">MATITVSSSSALLSAVKNAADGDVIQLASGNYGKVSLSGVHFASGVTISSADPNQAAVLSGLKITASSGLSFEGIEFALSPADKYFPITVGTSSDIHFSKLDVHGLKDGDAANEAMAMMIRASQNVSVTDSSFEELHHAVNFLDSAAITISGNSFRTVRSDGVRGGGTNDLVISDNHFTDFYPVGADHPDAIQIWTTNTTTSASNITITGNVVERGQGGIIQGIFLRDQSGGDRPYQHVTISDNIVLGGMYNGISVGNANGLIMRDNVVAAFGDQKSWMRIENSTGVELTGNAASSYVLNNVGYTQNIDNSTTGPVTGTGTDLLKTWIDTHQQLWDDLPTDFISSYDLKTAAISYASDVIGTSGIDKLGVVAGSSTHVQGGAGNDILTGGGASSLHANLLEGGTGDDVYSISNKLDRVLEAASGGTDEVQAKVDYTLGANVENLRLMTGAVAGTGNELSNTIRGNDAANVQNGLGGDDLIYGAAGNDTISGGAGKDRLYGDAGKDSIQGGDGNDLLYGGDGDDIVYGGAGDDLIEGGLGADRLYGGTGADQFSYRPDHLLSNGAGVDVIADFSAVQGDKILLAMLDANSGTAINDKFSFVGTAAFSAEAGQLRYAVEGGNAYICGDVNGDGLADFTLCATSVTSLSADDFSL</sequence>
<dbReference type="PRINTS" id="PR00313">
    <property type="entry name" value="CABNDNGRPT"/>
</dbReference>
<reference evidence="5 6" key="1">
    <citation type="submission" date="2020-08" db="EMBL/GenBank/DDBJ databases">
        <title>Genomic Encyclopedia of Type Strains, Phase IV (KMG-IV): sequencing the most valuable type-strain genomes for metagenomic binning, comparative biology and taxonomic classification.</title>
        <authorList>
            <person name="Goeker M."/>
        </authorList>
    </citation>
    <scope>NUCLEOTIDE SEQUENCE [LARGE SCALE GENOMIC DNA]</scope>
    <source>
        <strain evidence="5 6">DSM 7465</strain>
    </source>
</reference>
<name>A0A840HUQ3_9SPHN</name>
<dbReference type="RefSeq" id="WP_184475556.1">
    <property type="nucleotide sequence ID" value="NZ_JACHOV010000007.1"/>
</dbReference>
<dbReference type="InterPro" id="IPR018511">
    <property type="entry name" value="Hemolysin-typ_Ca-bd_CS"/>
</dbReference>
<dbReference type="InterPro" id="IPR011050">
    <property type="entry name" value="Pectin_lyase_fold/virulence"/>
</dbReference>
<dbReference type="Gene3D" id="2.150.10.10">
    <property type="entry name" value="Serralysin-like metalloprotease, C-terminal"/>
    <property type="match status" value="2"/>
</dbReference>
<comment type="caution">
    <text evidence="5">The sequence shown here is derived from an EMBL/GenBank/DDBJ whole genome shotgun (WGS) entry which is preliminary data.</text>
</comment>
<dbReference type="EMBL" id="JACHOV010000007">
    <property type="protein sequence ID" value="MBB4641765.1"/>
    <property type="molecule type" value="Genomic_DNA"/>
</dbReference>
<dbReference type="PROSITE" id="PS00330">
    <property type="entry name" value="HEMOLYSIN_CALCIUM"/>
    <property type="match status" value="1"/>
</dbReference>
<feature type="domain" description="Right handed beta helix" evidence="4">
    <location>
        <begin position="120"/>
        <end position="301"/>
    </location>
</feature>
<dbReference type="SMART" id="SM00710">
    <property type="entry name" value="PbH1"/>
    <property type="match status" value="5"/>
</dbReference>
<dbReference type="AlphaFoldDB" id="A0A840HUQ3"/>
<proteinExistence type="predicted"/>
<keyword evidence="6" id="KW-1185">Reference proteome</keyword>
<dbReference type="InterPro" id="IPR006626">
    <property type="entry name" value="PbH1"/>
</dbReference>
<dbReference type="SUPFAM" id="SSF51126">
    <property type="entry name" value="Pectin lyase-like"/>
    <property type="match status" value="1"/>
</dbReference>
<evidence type="ECO:0000313" key="5">
    <source>
        <dbReference type="EMBL" id="MBB4641765.1"/>
    </source>
</evidence>
<dbReference type="InterPro" id="IPR011049">
    <property type="entry name" value="Serralysin-like_metalloprot_C"/>
</dbReference>
<evidence type="ECO:0000313" key="6">
    <source>
        <dbReference type="Proteomes" id="UP000575068"/>
    </source>
</evidence>
<evidence type="ECO:0000256" key="3">
    <source>
        <dbReference type="ARBA" id="ARBA00022525"/>
    </source>
</evidence>
<dbReference type="SUPFAM" id="SSF51120">
    <property type="entry name" value="beta-Roll"/>
    <property type="match status" value="1"/>
</dbReference>
<dbReference type="InterPro" id="IPR039448">
    <property type="entry name" value="Beta_helix"/>
</dbReference>
<dbReference type="InterPro" id="IPR050557">
    <property type="entry name" value="RTX_toxin/Mannuronan_C5-epim"/>
</dbReference>
<dbReference type="Gene3D" id="2.160.20.10">
    <property type="entry name" value="Single-stranded right-handed beta-helix, Pectin lyase-like"/>
    <property type="match status" value="1"/>
</dbReference>
<organism evidence="5 6">
    <name type="scientific">Rhizorhapis suberifaciens</name>
    <name type="common">corky root of lettuce</name>
    <dbReference type="NCBI Taxonomy" id="13656"/>
    <lineage>
        <taxon>Bacteria</taxon>
        <taxon>Pseudomonadati</taxon>
        <taxon>Pseudomonadota</taxon>
        <taxon>Alphaproteobacteria</taxon>
        <taxon>Sphingomonadales</taxon>
        <taxon>Sphingomonadaceae</taxon>
        <taxon>Rhizorhapis</taxon>
    </lineage>
</organism>
<keyword evidence="3" id="KW-0964">Secreted</keyword>
<comment type="subcellular location">
    <subcellularLocation>
        <location evidence="2">Secreted</location>
    </subcellularLocation>
</comment>
<protein>
    <submittedName>
        <fullName evidence="5">Ca2+-binding RTX toxin-like protein</fullName>
    </submittedName>
</protein>
<accession>A0A840HUQ3</accession>
<dbReference type="GO" id="GO:0005576">
    <property type="term" value="C:extracellular region"/>
    <property type="evidence" value="ECO:0007669"/>
    <property type="project" value="UniProtKB-SubCell"/>
</dbReference>
<dbReference type="GO" id="GO:0005509">
    <property type="term" value="F:calcium ion binding"/>
    <property type="evidence" value="ECO:0007669"/>
    <property type="project" value="InterPro"/>
</dbReference>
<dbReference type="PANTHER" id="PTHR38340:SF1">
    <property type="entry name" value="S-LAYER PROTEIN"/>
    <property type="match status" value="1"/>
</dbReference>